<feature type="compositionally biased region" description="Polar residues" evidence="1">
    <location>
        <begin position="373"/>
        <end position="385"/>
    </location>
</feature>
<dbReference type="Proteomes" id="UP000008066">
    <property type="component" value="Unassembled WGS sequence"/>
</dbReference>
<dbReference type="AlphaFoldDB" id="G0SA70"/>
<dbReference type="eggNOG" id="ENOG502RUNR">
    <property type="taxonomic scope" value="Eukaryota"/>
</dbReference>
<organism evidence="4">
    <name type="scientific">Chaetomium thermophilum (strain DSM 1495 / CBS 144.50 / IMI 039719)</name>
    <name type="common">Thermochaetoides thermophila</name>
    <dbReference type="NCBI Taxonomy" id="759272"/>
    <lineage>
        <taxon>Eukaryota</taxon>
        <taxon>Fungi</taxon>
        <taxon>Dikarya</taxon>
        <taxon>Ascomycota</taxon>
        <taxon>Pezizomycotina</taxon>
        <taxon>Sordariomycetes</taxon>
        <taxon>Sordariomycetidae</taxon>
        <taxon>Sordariales</taxon>
        <taxon>Chaetomiaceae</taxon>
        <taxon>Thermochaetoides</taxon>
    </lineage>
</organism>
<dbReference type="EMBL" id="GL988043">
    <property type="protein sequence ID" value="EGS19642.1"/>
    <property type="molecule type" value="Genomic_DNA"/>
</dbReference>
<dbReference type="OrthoDB" id="4590814at2759"/>
<reference evidence="3 4" key="1">
    <citation type="journal article" date="2011" name="Cell">
        <title>Insight into structure and assembly of the nuclear pore complex by utilizing the genome of a eukaryotic thermophile.</title>
        <authorList>
            <person name="Amlacher S."/>
            <person name="Sarges P."/>
            <person name="Flemming D."/>
            <person name="van Noort V."/>
            <person name="Kunze R."/>
            <person name="Devos D.P."/>
            <person name="Arumugam M."/>
            <person name="Bork P."/>
            <person name="Hurt E."/>
        </authorList>
    </citation>
    <scope>NUCLEOTIDE SEQUENCE [LARGE SCALE GENOMIC DNA]</scope>
    <source>
        <strain evidence="4">DSM 1495 / CBS 144.50 / IMI 039719</strain>
    </source>
</reference>
<feature type="signal peptide" evidence="2">
    <location>
        <begin position="1"/>
        <end position="28"/>
    </location>
</feature>
<sequence>MRLASHLPSYMTATFIFSIITLSAPVQAEGVPGASNYWLKRSLIDIGFVPGMSGAGVGSAGAGGDVVAVGASAGTGTIFSTGSSTGQSKTLILSLGSSGIITPGAQRAWEAYLQTDLRPKLSAIGQPAMLLSETNPLVPFQLTGQGQSQGRLLIMLLFVQPHPLIIEERFRTVFAAMATDSSQRARFGIEEFCQSAGITNLQAATWVAIQGGGVATAGIAGGGAENGVMTVVTTDIYGLPVTVLSTLKNIGNAGTEGSGAGPTVTTITTTDANGLPVLIPTVLTPAAAGLPTPGPARVLTTVMSTTDSNGNPLVFTATIALPAGPNANGTGAVPTPLPSPVATPAMATTVLTVTAAGGVPVLVTTVVTQAQEVSGNGENNTSSVANPGVGGEGTGSATPVPMVITTTDTAGSQVTITTLTPGSASSTGSMSIETGIELIAAETSLTGTAAPLSATDIAAITIASDGLVGGDGSQTADQEQVTAALTNTTTSDGGNGSSDKSLDSSMGLVLVMAQKELLPQV</sequence>
<dbReference type="GeneID" id="18258159"/>
<dbReference type="KEGG" id="cthr:CTHT_0041210"/>
<keyword evidence="4" id="KW-1185">Reference proteome</keyword>
<feature type="region of interest" description="Disordered" evidence="1">
    <location>
        <begin position="373"/>
        <end position="395"/>
    </location>
</feature>
<evidence type="ECO:0000313" key="3">
    <source>
        <dbReference type="EMBL" id="EGS19642.1"/>
    </source>
</evidence>
<keyword evidence="2" id="KW-0732">Signal</keyword>
<name>G0SA70_CHATD</name>
<evidence type="ECO:0000313" key="4">
    <source>
        <dbReference type="Proteomes" id="UP000008066"/>
    </source>
</evidence>
<accession>G0SA70</accession>
<feature type="chain" id="PRO_5003408944" evidence="2">
    <location>
        <begin position="29"/>
        <end position="521"/>
    </location>
</feature>
<evidence type="ECO:0000256" key="1">
    <source>
        <dbReference type="SAM" id="MobiDB-lite"/>
    </source>
</evidence>
<gene>
    <name evidence="3" type="ORF">CTHT_0041210</name>
</gene>
<proteinExistence type="predicted"/>
<protein>
    <submittedName>
        <fullName evidence="3">Uncharacterized protein</fullName>
    </submittedName>
</protein>
<dbReference type="RefSeq" id="XP_006694527.1">
    <property type="nucleotide sequence ID" value="XM_006694464.1"/>
</dbReference>
<evidence type="ECO:0000256" key="2">
    <source>
        <dbReference type="SAM" id="SignalP"/>
    </source>
</evidence>
<dbReference type="HOGENOM" id="CLU_522736_0_0_1"/>